<dbReference type="EMBL" id="QRHW01000041">
    <property type="protein sequence ID" value="RHG03798.1"/>
    <property type="molecule type" value="Genomic_DNA"/>
</dbReference>
<dbReference type="PANTHER" id="PTHR24220">
    <property type="entry name" value="IMPORT ATP-BINDING PROTEIN"/>
    <property type="match status" value="1"/>
</dbReference>
<dbReference type="InterPro" id="IPR017911">
    <property type="entry name" value="MacB-like_ATP-bd"/>
</dbReference>
<dbReference type="InterPro" id="IPR003439">
    <property type="entry name" value="ABC_transporter-like_ATP-bd"/>
</dbReference>
<dbReference type="GO" id="GO:0098796">
    <property type="term" value="C:membrane protein complex"/>
    <property type="evidence" value="ECO:0007669"/>
    <property type="project" value="UniProtKB-ARBA"/>
</dbReference>
<dbReference type="PROSITE" id="PS00211">
    <property type="entry name" value="ABC_TRANSPORTER_1"/>
    <property type="match status" value="1"/>
</dbReference>
<dbReference type="Pfam" id="PF00005">
    <property type="entry name" value="ABC_tran"/>
    <property type="match status" value="1"/>
</dbReference>
<dbReference type="GO" id="GO:0016887">
    <property type="term" value="F:ATP hydrolysis activity"/>
    <property type="evidence" value="ECO:0007669"/>
    <property type="project" value="InterPro"/>
</dbReference>
<comment type="caution">
    <text evidence="5">The sequence shown here is derived from an EMBL/GenBank/DDBJ whole genome shotgun (WGS) entry which is preliminary data.</text>
</comment>
<dbReference type="GO" id="GO:0005886">
    <property type="term" value="C:plasma membrane"/>
    <property type="evidence" value="ECO:0007669"/>
    <property type="project" value="TreeGrafter"/>
</dbReference>
<proteinExistence type="predicted"/>
<feature type="domain" description="ABC transporter" evidence="4">
    <location>
        <begin position="10"/>
        <end position="248"/>
    </location>
</feature>
<dbReference type="PANTHER" id="PTHR24220:SF692">
    <property type="entry name" value="ABC TRANSPORTER DOMAIN-CONTAINING PROTEIN"/>
    <property type="match status" value="1"/>
</dbReference>
<keyword evidence="2" id="KW-0547">Nucleotide-binding</keyword>
<evidence type="ECO:0000256" key="2">
    <source>
        <dbReference type="ARBA" id="ARBA00022741"/>
    </source>
</evidence>
<sequence>MKILEIDNLVRNYKIAKMEKDNQDVKVLKEISFDVCEGEFLGIMGKSGCGKTTLLKTLGMIDKPSAGKIYFMGEDISELQGDKLADIRNCKIGFVFQDFYLMNSLSIEENIMLPMIIGKKEIQSMRHLVKEYSDQFQISHLLKKKPYELSGGEKQRVAISRALINNPDLILADEPTGNLDSKSGKIVIDALNKISKEYHKTIVMVTHDPQMASYCDRIILLKDGKILEEIKKEKSREEFYQVIVSKMVEL</sequence>
<dbReference type="InterPro" id="IPR015854">
    <property type="entry name" value="ABC_transpr_LolD-like"/>
</dbReference>
<organism evidence="5 6">
    <name type="scientific">Dorea longicatena</name>
    <dbReference type="NCBI Taxonomy" id="88431"/>
    <lineage>
        <taxon>Bacteria</taxon>
        <taxon>Bacillati</taxon>
        <taxon>Bacillota</taxon>
        <taxon>Clostridia</taxon>
        <taxon>Lachnospirales</taxon>
        <taxon>Lachnospiraceae</taxon>
        <taxon>Dorea</taxon>
    </lineage>
</organism>
<reference evidence="5 6" key="1">
    <citation type="submission" date="2018-08" db="EMBL/GenBank/DDBJ databases">
        <title>A genome reference for cultivated species of the human gut microbiota.</title>
        <authorList>
            <person name="Zou Y."/>
            <person name="Xue W."/>
            <person name="Luo G."/>
        </authorList>
    </citation>
    <scope>NUCLEOTIDE SEQUENCE [LARGE SCALE GENOMIC DNA]</scope>
    <source>
        <strain evidence="5 6">AM23-13</strain>
    </source>
</reference>
<evidence type="ECO:0000259" key="4">
    <source>
        <dbReference type="PROSITE" id="PS50893"/>
    </source>
</evidence>
<dbReference type="CDD" id="cd03255">
    <property type="entry name" value="ABC_MJ0796_LolCDE_FtsE"/>
    <property type="match status" value="1"/>
</dbReference>
<dbReference type="AlphaFoldDB" id="A0A414RYE9"/>
<dbReference type="InterPro" id="IPR003593">
    <property type="entry name" value="AAA+_ATPase"/>
</dbReference>
<gene>
    <name evidence="5" type="ORF">DW641_14710</name>
</gene>
<dbReference type="RefSeq" id="WP_118310244.1">
    <property type="nucleotide sequence ID" value="NZ_CAXSPU010000006.1"/>
</dbReference>
<evidence type="ECO:0000313" key="5">
    <source>
        <dbReference type="EMBL" id="RHG03798.1"/>
    </source>
</evidence>
<dbReference type="InterPro" id="IPR027417">
    <property type="entry name" value="P-loop_NTPase"/>
</dbReference>
<dbReference type="PROSITE" id="PS50893">
    <property type="entry name" value="ABC_TRANSPORTER_2"/>
    <property type="match status" value="1"/>
</dbReference>
<name>A0A414RYE9_9FIRM</name>
<dbReference type="GO" id="GO:0022857">
    <property type="term" value="F:transmembrane transporter activity"/>
    <property type="evidence" value="ECO:0007669"/>
    <property type="project" value="TreeGrafter"/>
</dbReference>
<evidence type="ECO:0000313" key="6">
    <source>
        <dbReference type="Proteomes" id="UP000284112"/>
    </source>
</evidence>
<evidence type="ECO:0000256" key="3">
    <source>
        <dbReference type="ARBA" id="ARBA00022840"/>
    </source>
</evidence>
<dbReference type="InterPro" id="IPR017871">
    <property type="entry name" value="ABC_transporter-like_CS"/>
</dbReference>
<keyword evidence="3 5" id="KW-0067">ATP-binding</keyword>
<dbReference type="SUPFAM" id="SSF52540">
    <property type="entry name" value="P-loop containing nucleoside triphosphate hydrolases"/>
    <property type="match status" value="1"/>
</dbReference>
<dbReference type="Gene3D" id="3.40.50.300">
    <property type="entry name" value="P-loop containing nucleotide triphosphate hydrolases"/>
    <property type="match status" value="1"/>
</dbReference>
<dbReference type="Proteomes" id="UP000284112">
    <property type="component" value="Unassembled WGS sequence"/>
</dbReference>
<accession>A0A414RYE9</accession>
<evidence type="ECO:0000256" key="1">
    <source>
        <dbReference type="ARBA" id="ARBA00022448"/>
    </source>
</evidence>
<dbReference type="SMART" id="SM00382">
    <property type="entry name" value="AAA"/>
    <property type="match status" value="1"/>
</dbReference>
<dbReference type="FunFam" id="3.40.50.300:FF:000032">
    <property type="entry name" value="Export ABC transporter ATP-binding protein"/>
    <property type="match status" value="1"/>
</dbReference>
<keyword evidence="1" id="KW-0813">Transport</keyword>
<protein>
    <submittedName>
        <fullName evidence="5">ABC transporter ATP-binding protein</fullName>
    </submittedName>
</protein>
<dbReference type="GO" id="GO:0005524">
    <property type="term" value="F:ATP binding"/>
    <property type="evidence" value="ECO:0007669"/>
    <property type="project" value="UniProtKB-KW"/>
</dbReference>